<feature type="domain" description="NUP160 middle TPR" evidence="2">
    <location>
        <begin position="1364"/>
        <end position="1422"/>
    </location>
</feature>
<feature type="compositionally biased region" description="Gly residues" evidence="1">
    <location>
        <begin position="628"/>
        <end position="645"/>
    </location>
</feature>
<dbReference type="InterPro" id="IPR056535">
    <property type="entry name" value="TPR_NUP160_M"/>
</dbReference>
<feature type="region of interest" description="Disordered" evidence="1">
    <location>
        <begin position="620"/>
        <end position="650"/>
    </location>
</feature>
<name>A0ABQ7GUQ6_DUNSA</name>
<feature type="compositionally biased region" description="Low complexity" evidence="1">
    <location>
        <begin position="1252"/>
        <end position="1282"/>
    </location>
</feature>
<feature type="region of interest" description="Disordered" evidence="1">
    <location>
        <begin position="1016"/>
        <end position="1048"/>
    </location>
</feature>
<dbReference type="Pfam" id="PF23354">
    <property type="entry name" value="TPR_NUP160_120_M"/>
    <property type="match status" value="2"/>
</dbReference>
<evidence type="ECO:0000259" key="2">
    <source>
        <dbReference type="Pfam" id="PF23354"/>
    </source>
</evidence>
<accession>A0ABQ7GUQ6</accession>
<proteinExistence type="predicted"/>
<keyword evidence="4" id="KW-1185">Reference proteome</keyword>
<feature type="domain" description="NUP160 middle TPR" evidence="2">
    <location>
        <begin position="1512"/>
        <end position="1594"/>
    </location>
</feature>
<reference evidence="3" key="1">
    <citation type="submission" date="2017-08" db="EMBL/GenBank/DDBJ databases">
        <authorList>
            <person name="Polle J.E."/>
            <person name="Barry K."/>
            <person name="Cushman J."/>
            <person name="Schmutz J."/>
            <person name="Tran D."/>
            <person name="Hathwaick L.T."/>
            <person name="Yim W.C."/>
            <person name="Jenkins J."/>
            <person name="Mckie-Krisberg Z.M."/>
            <person name="Prochnik S."/>
            <person name="Lindquist E."/>
            <person name="Dockter R.B."/>
            <person name="Adam C."/>
            <person name="Molina H."/>
            <person name="Bunkerborg J."/>
            <person name="Jin E."/>
            <person name="Buchheim M."/>
            <person name="Magnuson J."/>
        </authorList>
    </citation>
    <scope>NUCLEOTIDE SEQUENCE</scope>
    <source>
        <strain evidence="3">CCAP 19/18</strain>
    </source>
</reference>
<dbReference type="PANTHER" id="PTHR21286:SF0">
    <property type="entry name" value="NUCLEAR PORE COMPLEX PROTEIN NUP160"/>
    <property type="match status" value="1"/>
</dbReference>
<evidence type="ECO:0000313" key="3">
    <source>
        <dbReference type="EMBL" id="KAF5838343.1"/>
    </source>
</evidence>
<dbReference type="EMBL" id="MU069582">
    <property type="protein sequence ID" value="KAF5838343.1"/>
    <property type="molecule type" value="Genomic_DNA"/>
</dbReference>
<feature type="region of interest" description="Disordered" evidence="1">
    <location>
        <begin position="1245"/>
        <end position="1342"/>
    </location>
</feature>
<dbReference type="InterPro" id="IPR021717">
    <property type="entry name" value="Nucleoporin_Nup160"/>
</dbReference>
<evidence type="ECO:0000313" key="4">
    <source>
        <dbReference type="Proteomes" id="UP000815325"/>
    </source>
</evidence>
<comment type="caution">
    <text evidence="3">The sequence shown here is derived from an EMBL/GenBank/DDBJ whole genome shotgun (WGS) entry which is preliminary data.</text>
</comment>
<protein>
    <recommendedName>
        <fullName evidence="2">NUP160 middle TPR domain-containing protein</fullName>
    </recommendedName>
</protein>
<dbReference type="PANTHER" id="PTHR21286">
    <property type="entry name" value="NUCLEAR PORE COMPLEX PROTEIN NUP160"/>
    <property type="match status" value="1"/>
</dbReference>
<gene>
    <name evidence="3" type="ORF">DUNSADRAFT_3014</name>
</gene>
<sequence>MPSLQGAVPSKLWQESPLLPQAPICRSIPLQPPASRTENVQFAFSLQQTGGAARLGTGGVAWQIDNGSAGSLQLSVFSLGDGSDGERAVANQHHLNHHPNPPSAQISLDFPTQIFPGVACVEHQQWGGALGTMVVGITATGIAFSVDLQRAMQLQGSAGNSAAGEQAFIRYANLSTLWPSVGSPSCIASADGHVLVGGALGPLLCLPFTWLQNPGPTTTCQPFELRESGWGIKSFIAGVLQRQQSPSAVAVSPLHSKGSRGGAAAAAAGGMIVVTYDDCKLRGFSLSRRTQLFTESLELSPAAAAARAVPVFSALHMDPPNQSPSSTDAQATGVLVVQLECRDALHRSLAAYHVAAVAGGHRLVVRQRTDLAAPAASSALSAAVCGSTIWMLLKVARGGTRLVGFDRSHGRMCATAALAEAGMLPHKLVMDPEGGDTMMMALWESSLAASISAAAPAEGTLDAESSPSGGPSSAELAAVAAHQVLARLLSAGGGLCRLSLRDALAYHGAQMTVVEAETVPLKRLSTYAHATVHAIQRRSPNVSPARCWLAFLGSYQEAWGRRHAPLCLLPPASSSSSAGQQLNPTTSSPLCLLRGSCMLAALRETAPVEALAMDASDLSASASSVGSGPNGTGLGGHGAKGGGGPAAAFEAKASSPSSASAAAALVAESVLPPPLHPVHRAARGLTRLLGPLSLDAFVSSLTPTPAPTSSHTATDSSSSARSRGALRAAGGNGTCVFEGGADAAAALAPAYATMVLEGPAGVAGGSKAGVGVGVGVGVTDDVSREQRVGWRQRRQKALLAAGQELGELPDLVGSIRAYCAYLTPQISHVEGGTSTMQGPPFHQSPAAATLVTVAARQLARAQMSAARDVLVLLGVLTQLGAVGSTPLTAQQLAELQGSVYGEVAVLLQQATLAFWLCSTHATAAAPAASTPQAPALEPALAFLCLGDSKEGGPRQLQQQQQQQLLLAPHGLAGRDVSLVARLLPSLASQLPTSTLALCCAAASACALVVALQQGGSEAMPTPPHITPSISSRERGGMQTRQAQGAHGATPLPVRVLQLGYQLFLANEHAPLMGLTRLAQAATASLPRSAIHAPAGTPGAATHQAQGPEFLHGLSLACRLGGAPHEERQKRVSQAAGCFFRAAASLDPAGRGAQALVHATVLRSLRQLLTGYPEHEDDQQEHAPFASVPASASYNMPSNLQAQQQRAFALLQVQLYEVVMMLFEREGAPEGAVIFARAALQHLPTAYGHHHPPAQQQQASGREQQPTAAAAAGAGPSGAVALGGQQGREITPQDEEETRRARGGLGVGPQGADGREGMAIDTEAPHGPSNAAGGGGGASRSESIGVKVGDGIWRRRRQQQLRVREARLWSNIFKYCCELGQWEDAYAALVCNPDPQRALECLRQLVKELSERGEVLTLCALPLASAVCMQSPEEEEQSGPQDSHVQGGMLIHAPAQGGGFSSLSTPVGPSGNQAQENHRSSMAGVVGIGVGRKRGRAGLEEHEGLLGSTATAPLVSLLQEVVAALQRRALNMDLTTQPQPYRLLYDFFVSRSDMRGAARAMVAYARRLRSEGPPGAATVAEALTAYELALNALALQDPDDAWLDVHSDPWLAAHTVPGATPPAFPLASAAGLDGGPGDVGADGPAGTSASAVGARVGVVAITHHALTLEYVLMRASAEVVATGASPGVSVSGALGRAGE</sequence>
<organism evidence="3 4">
    <name type="scientific">Dunaliella salina</name>
    <name type="common">Green alga</name>
    <name type="synonym">Protococcus salinus</name>
    <dbReference type="NCBI Taxonomy" id="3046"/>
    <lineage>
        <taxon>Eukaryota</taxon>
        <taxon>Viridiplantae</taxon>
        <taxon>Chlorophyta</taxon>
        <taxon>core chlorophytes</taxon>
        <taxon>Chlorophyceae</taxon>
        <taxon>CS clade</taxon>
        <taxon>Chlamydomonadales</taxon>
        <taxon>Dunaliellaceae</taxon>
        <taxon>Dunaliella</taxon>
    </lineage>
</organism>
<evidence type="ECO:0000256" key="1">
    <source>
        <dbReference type="SAM" id="MobiDB-lite"/>
    </source>
</evidence>
<feature type="region of interest" description="Disordered" evidence="1">
    <location>
        <begin position="703"/>
        <end position="725"/>
    </location>
</feature>
<dbReference type="Proteomes" id="UP000815325">
    <property type="component" value="Unassembled WGS sequence"/>
</dbReference>